<dbReference type="SUPFAM" id="SSF51679">
    <property type="entry name" value="Bacterial luciferase-like"/>
    <property type="match status" value="1"/>
</dbReference>
<dbReference type="GO" id="GO:0008726">
    <property type="term" value="F:alkanesulfonate monooxygenase activity"/>
    <property type="evidence" value="ECO:0007669"/>
    <property type="project" value="TreeGrafter"/>
</dbReference>
<dbReference type="Proteomes" id="UP000264141">
    <property type="component" value="Unassembled WGS sequence"/>
</dbReference>
<dbReference type="RefSeq" id="WP_062196510.1">
    <property type="nucleotide sequence ID" value="NZ_DF967968.1"/>
</dbReference>
<evidence type="ECO:0000256" key="3">
    <source>
        <dbReference type="ARBA" id="ARBA00023002"/>
    </source>
</evidence>
<dbReference type="STRING" id="229919.GCA_001050195_03552"/>
<keyword evidence="9" id="KW-1185">Reference proteome</keyword>
<dbReference type="InterPro" id="IPR036661">
    <property type="entry name" value="Luciferase-like_sf"/>
</dbReference>
<dbReference type="AlphaFoldDB" id="A0A0N0RD00"/>
<keyword evidence="4" id="KW-0503">Monooxygenase</keyword>
<dbReference type="Proteomes" id="UP000253922">
    <property type="component" value="Unassembled WGS sequence"/>
</dbReference>
<evidence type="ECO:0000256" key="1">
    <source>
        <dbReference type="ARBA" id="ARBA00022630"/>
    </source>
</evidence>
<keyword evidence="1" id="KW-0285">Flavoprotein</keyword>
<reference evidence="8 10" key="3">
    <citation type="journal article" date="2018" name="Nat. Biotechnol.">
        <title>A standardized bacterial taxonomy based on genome phylogeny substantially revises the tree of life.</title>
        <authorList>
            <person name="Parks D.H."/>
            <person name="Chuvochina M."/>
            <person name="Waite D.W."/>
            <person name="Rinke C."/>
            <person name="Skarshewski A."/>
            <person name="Chaumeil P.A."/>
            <person name="Hugenholtz P."/>
        </authorList>
    </citation>
    <scope>NUCLEOTIDE SEQUENCE [LARGE SCALE GENOMIC DNA]</scope>
    <source>
        <strain evidence="8">UBA8781</strain>
    </source>
</reference>
<dbReference type="Pfam" id="PF00296">
    <property type="entry name" value="Bac_luciferase"/>
    <property type="match status" value="1"/>
</dbReference>
<feature type="domain" description="Luciferase-like" evidence="5">
    <location>
        <begin position="39"/>
        <end position="257"/>
    </location>
</feature>
<evidence type="ECO:0000313" key="6">
    <source>
        <dbReference type="EMBL" id="GAP08710.1"/>
    </source>
</evidence>
<evidence type="ECO:0000259" key="5">
    <source>
        <dbReference type="Pfam" id="PF00296"/>
    </source>
</evidence>
<evidence type="ECO:0000256" key="4">
    <source>
        <dbReference type="ARBA" id="ARBA00023033"/>
    </source>
</evidence>
<evidence type="ECO:0000313" key="10">
    <source>
        <dbReference type="Proteomes" id="UP000264141"/>
    </source>
</evidence>
<evidence type="ECO:0000313" key="9">
    <source>
        <dbReference type="Proteomes" id="UP000253922"/>
    </source>
</evidence>
<reference evidence="9" key="2">
    <citation type="submission" date="2015-07" db="EMBL/GenBank/DDBJ databases">
        <title>Draft Genome Sequences of Anaerolinea thermolimosa IMO-1, Bellilinea caldifistulae GOMI-1, Leptolinea tardivitalis YMTK-2, Levilinea saccharolytica KIBI-1,Longilinea arvoryzae KOME-1, Previously Described as Members of the Anaerolineaceae (Chloroflexi).</title>
        <authorList>
            <person name="Sekiguchi Y."/>
            <person name="Ohashi A."/>
            <person name="Matsuura N."/>
            <person name="Tourlousse M.D."/>
        </authorList>
    </citation>
    <scope>NUCLEOTIDE SEQUENCE [LARGE SCALE GENOMIC DNA]</scope>
    <source>
        <strain evidence="9">IMO-1</strain>
    </source>
</reference>
<dbReference type="InterPro" id="IPR011251">
    <property type="entry name" value="Luciferase-like_dom"/>
</dbReference>
<dbReference type="EMBL" id="DF967968">
    <property type="protein sequence ID" value="GAP08710.1"/>
    <property type="molecule type" value="Genomic_DNA"/>
</dbReference>
<accession>A0A0N0RD00</accession>
<evidence type="ECO:0000313" key="7">
    <source>
        <dbReference type="EMBL" id="GAP08749.1"/>
    </source>
</evidence>
<dbReference type="GO" id="GO:0046306">
    <property type="term" value="P:alkanesulfonate catabolic process"/>
    <property type="evidence" value="ECO:0007669"/>
    <property type="project" value="TreeGrafter"/>
</dbReference>
<evidence type="ECO:0000256" key="2">
    <source>
        <dbReference type="ARBA" id="ARBA00022643"/>
    </source>
</evidence>
<dbReference type="EMBL" id="DF967968">
    <property type="protein sequence ID" value="GAP08749.1"/>
    <property type="molecule type" value="Genomic_DNA"/>
</dbReference>
<proteinExistence type="predicted"/>
<keyword evidence="2" id="KW-0288">FMN</keyword>
<dbReference type="InterPro" id="IPR050172">
    <property type="entry name" value="SsuD_RutA_monooxygenase"/>
</dbReference>
<sequence length="312" mass="35576">MTPRIQFGWRTPDWPLPGSSGRELRDQWFAYLDAIEEHFDSAWVADHFFPWLSTLNQRLDVFEAWTTISYLLGRYRKIKLGSIVLSQSYRSPALLAKSAATLQTLSGGRFILGIGAGWKENEYRAYGYDFPATSVRIAQLEEAVRVIRAMWTQESPSFHGTYYHIEAAYCNPRPDPMIPIMIGGGGRRLTLRVVAKYADWWNFPGGTLENYASLLNTLREHCNAVSRPYEDIVKTWAHDCVAVAETHEKAEEIARAHPLFDETAIFGTPDEVAAKIHPFVELGVRHFIFRFADFPDPAGALLFAREVMPRFI</sequence>
<keyword evidence="3" id="KW-0560">Oxidoreductase</keyword>
<dbReference type="PANTHER" id="PTHR42847:SF8">
    <property type="entry name" value="CONSERVED PROTEIN"/>
    <property type="match status" value="1"/>
</dbReference>
<dbReference type="EMBL" id="DPBP01000005">
    <property type="protein sequence ID" value="HCE16455.1"/>
    <property type="molecule type" value="Genomic_DNA"/>
</dbReference>
<evidence type="ECO:0000313" key="8">
    <source>
        <dbReference type="EMBL" id="HCE16455.1"/>
    </source>
</evidence>
<organism evidence="8 10">
    <name type="scientific">Anaerolinea thermolimosa</name>
    <dbReference type="NCBI Taxonomy" id="229919"/>
    <lineage>
        <taxon>Bacteria</taxon>
        <taxon>Bacillati</taxon>
        <taxon>Chloroflexota</taxon>
        <taxon>Anaerolineae</taxon>
        <taxon>Anaerolineales</taxon>
        <taxon>Anaerolineaceae</taxon>
        <taxon>Anaerolinea</taxon>
    </lineage>
</organism>
<gene>
    <name evidence="6" type="ORF">ATHL_03618</name>
    <name evidence="7" type="ORF">ATHL_03657</name>
    <name evidence="8" type="ORF">DEQ80_01215</name>
</gene>
<name>A0A0N0RD00_9CHLR</name>
<dbReference type="PANTHER" id="PTHR42847">
    <property type="entry name" value="ALKANESULFONATE MONOOXYGENASE"/>
    <property type="match status" value="1"/>
</dbReference>
<dbReference type="OrthoDB" id="156481at2"/>
<dbReference type="Gene3D" id="3.20.20.30">
    <property type="entry name" value="Luciferase-like domain"/>
    <property type="match status" value="1"/>
</dbReference>
<reference evidence="6" key="1">
    <citation type="journal article" date="2015" name="Genome Announc.">
        <title>Draft Genome Sequences of Anaerolinea thermolimosa IMO-1, Bellilinea caldifistulae GOMI-1, Leptolinea tardivitalis YMTK-2, Levilinea saccharolytica KIBI-1, Longilinea arvoryzae KOME-1, Previously Described as Members of the Class Anaerolineae (Chloroflexi).</title>
        <authorList>
            <person name="Matsuura N."/>
            <person name="Tourlousse M.D."/>
            <person name="Ohashi A."/>
            <person name="Hugenholtz P."/>
            <person name="Sekiguchi Y."/>
        </authorList>
    </citation>
    <scope>NUCLEOTIDE SEQUENCE</scope>
    <source>
        <strain evidence="6">IMO-1</strain>
    </source>
</reference>
<protein>
    <submittedName>
        <fullName evidence="6">Coenzyme F420-dependent N5,N10-methylene tetrahydromethanopterin reductase</fullName>
    </submittedName>
    <submittedName>
        <fullName evidence="8">LLM class flavin-dependent oxidoreductase</fullName>
    </submittedName>
</protein>